<dbReference type="AlphaFoldDB" id="A0A9P4M379"/>
<evidence type="ECO:0000313" key="2">
    <source>
        <dbReference type="EMBL" id="KAF2096446.1"/>
    </source>
</evidence>
<feature type="compositionally biased region" description="Basic and acidic residues" evidence="1">
    <location>
        <begin position="10"/>
        <end position="30"/>
    </location>
</feature>
<evidence type="ECO:0000256" key="1">
    <source>
        <dbReference type="SAM" id="MobiDB-lite"/>
    </source>
</evidence>
<proteinExistence type="predicted"/>
<gene>
    <name evidence="2" type="ORF">NA57DRAFT_58361</name>
</gene>
<sequence>MDPPPYSGVDMKELEKEPKPDYTEYPEEAHANQGMIAESSSSMSPKGPKLADLFVDSSKPLAPNRVFWVPWFTLFGKTIEVFDMTAHMQGHWQGAVNKEYRELCKAMYEKYKTSEQPCYVTQARDTLRHHYRFCNASGDELVEWDHGWHSLRDVHLMFPKDSKHSSHQVDVIKANKVFTRDRVFTVNGTMFSVEMDHTWRNNQFTLYKIVGNQKVVVGRYGMKFGGAWFVGGTFALDSTQVDEPIAILACLIIIKQNKQRAAERSGGGGGGGGGGA</sequence>
<dbReference type="Proteomes" id="UP000799772">
    <property type="component" value="Unassembled WGS sequence"/>
</dbReference>
<comment type="caution">
    <text evidence="2">The sequence shown here is derived from an EMBL/GenBank/DDBJ whole genome shotgun (WGS) entry which is preliminary data.</text>
</comment>
<protein>
    <submittedName>
        <fullName evidence="2">Uncharacterized protein</fullName>
    </submittedName>
</protein>
<accession>A0A9P4M379</accession>
<evidence type="ECO:0000313" key="3">
    <source>
        <dbReference type="Proteomes" id="UP000799772"/>
    </source>
</evidence>
<dbReference type="OrthoDB" id="21214at2759"/>
<dbReference type="EMBL" id="ML978129">
    <property type="protein sequence ID" value="KAF2096446.1"/>
    <property type="molecule type" value="Genomic_DNA"/>
</dbReference>
<name>A0A9P4M379_9PEZI</name>
<organism evidence="2 3">
    <name type="scientific">Rhizodiscina lignyota</name>
    <dbReference type="NCBI Taxonomy" id="1504668"/>
    <lineage>
        <taxon>Eukaryota</taxon>
        <taxon>Fungi</taxon>
        <taxon>Dikarya</taxon>
        <taxon>Ascomycota</taxon>
        <taxon>Pezizomycotina</taxon>
        <taxon>Dothideomycetes</taxon>
        <taxon>Pleosporomycetidae</taxon>
        <taxon>Aulographales</taxon>
        <taxon>Rhizodiscinaceae</taxon>
        <taxon>Rhizodiscina</taxon>
    </lineage>
</organism>
<reference evidence="2" key="1">
    <citation type="journal article" date="2020" name="Stud. Mycol.">
        <title>101 Dothideomycetes genomes: a test case for predicting lifestyles and emergence of pathogens.</title>
        <authorList>
            <person name="Haridas S."/>
            <person name="Albert R."/>
            <person name="Binder M."/>
            <person name="Bloem J."/>
            <person name="Labutti K."/>
            <person name="Salamov A."/>
            <person name="Andreopoulos B."/>
            <person name="Baker S."/>
            <person name="Barry K."/>
            <person name="Bills G."/>
            <person name="Bluhm B."/>
            <person name="Cannon C."/>
            <person name="Castanera R."/>
            <person name="Culley D."/>
            <person name="Daum C."/>
            <person name="Ezra D."/>
            <person name="Gonzalez J."/>
            <person name="Henrissat B."/>
            <person name="Kuo A."/>
            <person name="Liang C."/>
            <person name="Lipzen A."/>
            <person name="Lutzoni F."/>
            <person name="Magnuson J."/>
            <person name="Mondo S."/>
            <person name="Nolan M."/>
            <person name="Ohm R."/>
            <person name="Pangilinan J."/>
            <person name="Park H.-J."/>
            <person name="Ramirez L."/>
            <person name="Alfaro M."/>
            <person name="Sun H."/>
            <person name="Tritt A."/>
            <person name="Yoshinaga Y."/>
            <person name="Zwiers L.-H."/>
            <person name="Turgeon B."/>
            <person name="Goodwin S."/>
            <person name="Spatafora J."/>
            <person name="Crous P."/>
            <person name="Grigoriev I."/>
        </authorList>
    </citation>
    <scope>NUCLEOTIDE SEQUENCE</scope>
    <source>
        <strain evidence="2">CBS 133067</strain>
    </source>
</reference>
<feature type="region of interest" description="Disordered" evidence="1">
    <location>
        <begin position="1"/>
        <end position="44"/>
    </location>
</feature>
<keyword evidence="3" id="KW-1185">Reference proteome</keyword>